<proteinExistence type="predicted"/>
<dbReference type="SUPFAM" id="SSF55166">
    <property type="entry name" value="Hedgehog/DD-peptidase"/>
    <property type="match status" value="1"/>
</dbReference>
<accession>A0A0S2KES6</accession>
<dbReference type="GO" id="GO:0008233">
    <property type="term" value="F:peptidase activity"/>
    <property type="evidence" value="ECO:0007669"/>
    <property type="project" value="InterPro"/>
</dbReference>
<dbReference type="InterPro" id="IPR058193">
    <property type="entry name" value="VanY/YodJ_core_dom"/>
</dbReference>
<dbReference type="EMBL" id="CP013189">
    <property type="protein sequence ID" value="ALO46824.1"/>
    <property type="molecule type" value="Genomic_DNA"/>
</dbReference>
<dbReference type="PANTHER" id="PTHR34385:SF1">
    <property type="entry name" value="PEPTIDOGLYCAN L-ALANYL-D-GLUTAMATE ENDOPEPTIDASE CWLK"/>
    <property type="match status" value="1"/>
</dbReference>
<name>A0A0S2KES6_9GAMM</name>
<organism evidence="2 3">
    <name type="scientific">Pseudohongiella spirulinae</name>
    <dbReference type="NCBI Taxonomy" id="1249552"/>
    <lineage>
        <taxon>Bacteria</taxon>
        <taxon>Pseudomonadati</taxon>
        <taxon>Pseudomonadota</taxon>
        <taxon>Gammaproteobacteria</taxon>
        <taxon>Pseudomonadales</taxon>
        <taxon>Pseudohongiellaceae</taxon>
        <taxon>Pseudohongiella</taxon>
    </lineage>
</organism>
<dbReference type="InterPro" id="IPR003709">
    <property type="entry name" value="VanY-like_core_dom"/>
</dbReference>
<dbReference type="Pfam" id="PF02557">
    <property type="entry name" value="VanY"/>
    <property type="match status" value="1"/>
</dbReference>
<dbReference type="GO" id="GO:0006508">
    <property type="term" value="P:proteolysis"/>
    <property type="evidence" value="ECO:0007669"/>
    <property type="project" value="InterPro"/>
</dbReference>
<protein>
    <submittedName>
        <fullName evidence="2">Peptidase</fullName>
    </submittedName>
</protein>
<dbReference type="CDD" id="cd14852">
    <property type="entry name" value="LD-carboxypeptidase"/>
    <property type="match status" value="1"/>
</dbReference>
<gene>
    <name evidence="2" type="ORF">PS2015_2189</name>
</gene>
<sequence length="182" mass="20418">MALKTLNMAIKTIEDLRVIHRRLQIPDEYIDICGLPFCPEPEELAAAGPDVFGRPALLEPQALRSWQQMRQAAAQDSVELHLVSAYRSIDYQAEVLARKVASGRSMEDVLTVNAAPGFSEHHSGRAIDIGTPGCPPLEEEFDQTQAFRWLSKHAKDFGFLLSYPKGSSGIINYEPWHWCFHA</sequence>
<dbReference type="Proteomes" id="UP000065641">
    <property type="component" value="Chromosome"/>
</dbReference>
<dbReference type="PANTHER" id="PTHR34385">
    <property type="entry name" value="D-ALANYL-D-ALANINE CARBOXYPEPTIDASE"/>
    <property type="match status" value="1"/>
</dbReference>
<keyword evidence="3" id="KW-1185">Reference proteome</keyword>
<dbReference type="InterPro" id="IPR052179">
    <property type="entry name" value="DD-CPase-like"/>
</dbReference>
<dbReference type="KEGG" id="pspi:PS2015_2189"/>
<dbReference type="AlphaFoldDB" id="A0A0S2KES6"/>
<dbReference type="InterPro" id="IPR009045">
    <property type="entry name" value="Zn_M74/Hedgehog-like"/>
</dbReference>
<feature type="domain" description="D-alanyl-D-alanine carboxypeptidase-like core" evidence="1">
    <location>
        <begin position="57"/>
        <end position="181"/>
    </location>
</feature>
<dbReference type="PATRIC" id="fig|1249552.3.peg.2202"/>
<dbReference type="STRING" id="1249552.PS2015_2189"/>
<dbReference type="Gene3D" id="3.30.1380.10">
    <property type="match status" value="1"/>
</dbReference>
<evidence type="ECO:0000259" key="1">
    <source>
        <dbReference type="Pfam" id="PF02557"/>
    </source>
</evidence>
<evidence type="ECO:0000313" key="3">
    <source>
        <dbReference type="Proteomes" id="UP000065641"/>
    </source>
</evidence>
<reference evidence="2 3" key="1">
    <citation type="submission" date="2015-11" db="EMBL/GenBank/DDBJ databases">
        <authorList>
            <person name="Zhang Y."/>
            <person name="Guo Z."/>
        </authorList>
    </citation>
    <scope>NUCLEOTIDE SEQUENCE [LARGE SCALE GENOMIC DNA]</scope>
    <source>
        <strain evidence="2 3">KCTC 32221</strain>
    </source>
</reference>
<evidence type="ECO:0000313" key="2">
    <source>
        <dbReference type="EMBL" id="ALO46824.1"/>
    </source>
</evidence>